<name>A0A9Q1Q805_9CARY</name>
<dbReference type="PANTHER" id="PTHR31896">
    <property type="entry name" value="FAMILY REGULATORY PROTEIN, PUTATIVE (AFU_ORTHOLOGUE AFUA_3G14730)-RELATED"/>
    <property type="match status" value="1"/>
</dbReference>
<dbReference type="Pfam" id="PF02458">
    <property type="entry name" value="Transferase"/>
    <property type="match status" value="1"/>
</dbReference>
<dbReference type="PANTHER" id="PTHR31896:SF12">
    <property type="entry name" value="HXXXD-TYPE ACYL-TRANSFERASE FAMILY PROTEIN"/>
    <property type="match status" value="1"/>
</dbReference>
<protein>
    <submittedName>
        <fullName evidence="2">Uncharacterized protein</fullName>
    </submittedName>
</protein>
<proteinExistence type="predicted"/>
<evidence type="ECO:0000313" key="3">
    <source>
        <dbReference type="Proteomes" id="UP001153076"/>
    </source>
</evidence>
<organism evidence="2 3">
    <name type="scientific">Carnegiea gigantea</name>
    <dbReference type="NCBI Taxonomy" id="171969"/>
    <lineage>
        <taxon>Eukaryota</taxon>
        <taxon>Viridiplantae</taxon>
        <taxon>Streptophyta</taxon>
        <taxon>Embryophyta</taxon>
        <taxon>Tracheophyta</taxon>
        <taxon>Spermatophyta</taxon>
        <taxon>Magnoliopsida</taxon>
        <taxon>eudicotyledons</taxon>
        <taxon>Gunneridae</taxon>
        <taxon>Pentapetalae</taxon>
        <taxon>Caryophyllales</taxon>
        <taxon>Cactineae</taxon>
        <taxon>Cactaceae</taxon>
        <taxon>Cactoideae</taxon>
        <taxon>Echinocereeae</taxon>
        <taxon>Carnegiea</taxon>
    </lineage>
</organism>
<dbReference type="GO" id="GO:0016740">
    <property type="term" value="F:transferase activity"/>
    <property type="evidence" value="ECO:0007669"/>
    <property type="project" value="UniProtKB-KW"/>
</dbReference>
<evidence type="ECO:0000313" key="2">
    <source>
        <dbReference type="EMBL" id="KAJ8432357.1"/>
    </source>
</evidence>
<dbReference type="InterPro" id="IPR051283">
    <property type="entry name" value="Sec_Metabolite_Acyltrans"/>
</dbReference>
<accession>A0A9Q1Q805</accession>
<comment type="caution">
    <text evidence="2">The sequence shown here is derived from an EMBL/GenBank/DDBJ whole genome shotgun (WGS) entry which is preliminary data.</text>
</comment>
<sequence length="167" mass="18728">MWRSIVRARRLSYDQATNIGLAINNRHRIDPPLPKNYFRNSISVIKATTVVGELLEHSLGRAALLVHQAVANHNNEAICDSLKGWHKSPVFYNLGMMASSFSALITHSPRFDFYGVRFGFGKPLTVRSGFSNKYSGNLNILPGHEGGGSTDLEIRVVCFNFKLQRMH</sequence>
<evidence type="ECO:0000256" key="1">
    <source>
        <dbReference type="ARBA" id="ARBA00022679"/>
    </source>
</evidence>
<dbReference type="AlphaFoldDB" id="A0A9Q1Q805"/>
<dbReference type="InterPro" id="IPR023213">
    <property type="entry name" value="CAT-like_dom_sf"/>
</dbReference>
<dbReference type="EMBL" id="JAKOGI010000611">
    <property type="protein sequence ID" value="KAJ8432357.1"/>
    <property type="molecule type" value="Genomic_DNA"/>
</dbReference>
<gene>
    <name evidence="2" type="ORF">Cgig2_014976</name>
</gene>
<keyword evidence="1" id="KW-0808">Transferase</keyword>
<dbReference type="Gene3D" id="3.30.559.10">
    <property type="entry name" value="Chloramphenicol acetyltransferase-like domain"/>
    <property type="match status" value="1"/>
</dbReference>
<keyword evidence="3" id="KW-1185">Reference proteome</keyword>
<reference evidence="2" key="1">
    <citation type="submission" date="2022-04" db="EMBL/GenBank/DDBJ databases">
        <title>Carnegiea gigantea Genome sequencing and assembly v2.</title>
        <authorList>
            <person name="Copetti D."/>
            <person name="Sanderson M.J."/>
            <person name="Burquez A."/>
            <person name="Wojciechowski M.F."/>
        </authorList>
    </citation>
    <scope>NUCLEOTIDE SEQUENCE</scope>
    <source>
        <strain evidence="2">SGP5-SGP5p</strain>
        <tissue evidence="2">Aerial part</tissue>
    </source>
</reference>
<dbReference type="Proteomes" id="UP001153076">
    <property type="component" value="Unassembled WGS sequence"/>
</dbReference>
<dbReference type="OrthoDB" id="1862401at2759"/>